<gene>
    <name evidence="1" type="ORF">CY34DRAFT_785220</name>
</gene>
<name>A0A0C9ZAW6_9AGAM</name>
<keyword evidence="2" id="KW-1185">Reference proteome</keyword>
<reference evidence="2" key="2">
    <citation type="submission" date="2015-01" db="EMBL/GenBank/DDBJ databases">
        <title>Evolutionary Origins and Diversification of the Mycorrhizal Mutualists.</title>
        <authorList>
            <consortium name="DOE Joint Genome Institute"/>
            <consortium name="Mycorrhizal Genomics Consortium"/>
            <person name="Kohler A."/>
            <person name="Kuo A."/>
            <person name="Nagy L.G."/>
            <person name="Floudas D."/>
            <person name="Copeland A."/>
            <person name="Barry K.W."/>
            <person name="Cichocki N."/>
            <person name="Veneault-Fourrey C."/>
            <person name="LaButti K."/>
            <person name="Lindquist E.A."/>
            <person name="Lipzen A."/>
            <person name="Lundell T."/>
            <person name="Morin E."/>
            <person name="Murat C."/>
            <person name="Riley R."/>
            <person name="Ohm R."/>
            <person name="Sun H."/>
            <person name="Tunlid A."/>
            <person name="Henrissat B."/>
            <person name="Grigoriev I.V."/>
            <person name="Hibbett D.S."/>
            <person name="Martin F."/>
        </authorList>
    </citation>
    <scope>NUCLEOTIDE SEQUENCE [LARGE SCALE GENOMIC DNA]</scope>
    <source>
        <strain evidence="2">UH-Slu-Lm8-n1</strain>
    </source>
</reference>
<dbReference type="InParanoid" id="A0A0C9ZAW6"/>
<evidence type="ECO:0000313" key="2">
    <source>
        <dbReference type="Proteomes" id="UP000054485"/>
    </source>
</evidence>
<dbReference type="AlphaFoldDB" id="A0A0C9ZAW6"/>
<proteinExistence type="predicted"/>
<dbReference type="EMBL" id="KN835716">
    <property type="protein sequence ID" value="KIK34690.1"/>
    <property type="molecule type" value="Genomic_DNA"/>
</dbReference>
<feature type="non-terminal residue" evidence="1">
    <location>
        <position position="1"/>
    </location>
</feature>
<reference evidence="1 2" key="1">
    <citation type="submission" date="2014-04" db="EMBL/GenBank/DDBJ databases">
        <authorList>
            <consortium name="DOE Joint Genome Institute"/>
            <person name="Kuo A."/>
            <person name="Ruytinx J."/>
            <person name="Rineau F."/>
            <person name="Colpaert J."/>
            <person name="Kohler A."/>
            <person name="Nagy L.G."/>
            <person name="Floudas D."/>
            <person name="Copeland A."/>
            <person name="Barry K.W."/>
            <person name="Cichocki N."/>
            <person name="Veneault-Fourrey C."/>
            <person name="LaButti K."/>
            <person name="Lindquist E.A."/>
            <person name="Lipzen A."/>
            <person name="Lundell T."/>
            <person name="Morin E."/>
            <person name="Murat C."/>
            <person name="Sun H."/>
            <person name="Tunlid A."/>
            <person name="Henrissat B."/>
            <person name="Grigoriev I.V."/>
            <person name="Hibbett D.S."/>
            <person name="Martin F."/>
            <person name="Nordberg H.P."/>
            <person name="Cantor M.N."/>
            <person name="Hua S.X."/>
        </authorList>
    </citation>
    <scope>NUCLEOTIDE SEQUENCE [LARGE SCALE GENOMIC DNA]</scope>
    <source>
        <strain evidence="1 2">UH-Slu-Lm8-n1</strain>
    </source>
</reference>
<evidence type="ECO:0000313" key="1">
    <source>
        <dbReference type="EMBL" id="KIK34690.1"/>
    </source>
</evidence>
<sequence length="147" mass="16284">IFVPINSCRINFILFIYKCLPRLRGLLDKSNLFLITILYKQHSTSWNRRLFCLPATGYASDLVDGSVKGLCRVGQVRRHRGEGLVKGKTLATIESRCICKTKGKSETMNGPTCAWGCEFEADARDALSISKLTCPVVDDSNLNIAAV</sequence>
<dbReference type="OrthoDB" id="10488651at2759"/>
<accession>A0A0C9ZAW6</accession>
<dbReference type="HOGENOM" id="CLU_1772621_0_0_1"/>
<organism evidence="1 2">
    <name type="scientific">Suillus luteus UH-Slu-Lm8-n1</name>
    <dbReference type="NCBI Taxonomy" id="930992"/>
    <lineage>
        <taxon>Eukaryota</taxon>
        <taxon>Fungi</taxon>
        <taxon>Dikarya</taxon>
        <taxon>Basidiomycota</taxon>
        <taxon>Agaricomycotina</taxon>
        <taxon>Agaricomycetes</taxon>
        <taxon>Agaricomycetidae</taxon>
        <taxon>Boletales</taxon>
        <taxon>Suillineae</taxon>
        <taxon>Suillaceae</taxon>
        <taxon>Suillus</taxon>
    </lineage>
</organism>
<protein>
    <submittedName>
        <fullName evidence="1">Uncharacterized protein</fullName>
    </submittedName>
</protein>
<dbReference type="Proteomes" id="UP000054485">
    <property type="component" value="Unassembled WGS sequence"/>
</dbReference>